<dbReference type="GO" id="GO:0003700">
    <property type="term" value="F:DNA-binding transcription factor activity"/>
    <property type="evidence" value="ECO:0007669"/>
    <property type="project" value="InterPro"/>
</dbReference>
<keyword evidence="2" id="KW-0238">DNA-binding</keyword>
<dbReference type="SMART" id="SM00347">
    <property type="entry name" value="HTH_MARR"/>
    <property type="match status" value="1"/>
</dbReference>
<accession>A0AAX2ABM6</accession>
<dbReference type="EMBL" id="PDKM01000001">
    <property type="protein sequence ID" value="RXK10876.1"/>
    <property type="molecule type" value="Genomic_DNA"/>
</dbReference>
<evidence type="ECO:0000256" key="1">
    <source>
        <dbReference type="ARBA" id="ARBA00023015"/>
    </source>
</evidence>
<dbReference type="PANTHER" id="PTHR42756:SF1">
    <property type="entry name" value="TRANSCRIPTIONAL REPRESSOR OF EMRAB OPERON"/>
    <property type="match status" value="1"/>
</dbReference>
<evidence type="ECO:0000313" key="8">
    <source>
        <dbReference type="Proteomes" id="UP000289193"/>
    </source>
</evidence>
<evidence type="ECO:0000313" key="5">
    <source>
        <dbReference type="EMBL" id="AXH11748.1"/>
    </source>
</evidence>
<protein>
    <submittedName>
        <fullName evidence="6">MarR family transcriptional regulator</fullName>
    </submittedName>
    <submittedName>
        <fullName evidence="5">Transcriptional regulator, MarR family</fullName>
    </submittedName>
</protein>
<dbReference type="RefSeq" id="WP_114838611.1">
    <property type="nucleotide sequence ID" value="NZ_CP031217.1"/>
</dbReference>
<evidence type="ECO:0000256" key="2">
    <source>
        <dbReference type="ARBA" id="ARBA00023125"/>
    </source>
</evidence>
<dbReference type="Pfam" id="PF12802">
    <property type="entry name" value="MarR_2"/>
    <property type="match status" value="1"/>
</dbReference>
<keyword evidence="1" id="KW-0805">Transcription regulation</keyword>
<dbReference type="SUPFAM" id="SSF46785">
    <property type="entry name" value="Winged helix' DNA-binding domain"/>
    <property type="match status" value="1"/>
</dbReference>
<evidence type="ECO:0000313" key="6">
    <source>
        <dbReference type="EMBL" id="RXK10876.1"/>
    </source>
</evidence>
<dbReference type="Gene3D" id="1.10.10.10">
    <property type="entry name" value="Winged helix-like DNA-binding domain superfamily/Winged helix DNA-binding domain"/>
    <property type="match status" value="1"/>
</dbReference>
<evidence type="ECO:0000313" key="7">
    <source>
        <dbReference type="Proteomes" id="UP000253850"/>
    </source>
</evidence>
<dbReference type="GO" id="GO:0003677">
    <property type="term" value="F:DNA binding"/>
    <property type="evidence" value="ECO:0007669"/>
    <property type="project" value="UniProtKB-KW"/>
</dbReference>
<dbReference type="PANTHER" id="PTHR42756">
    <property type="entry name" value="TRANSCRIPTIONAL REGULATOR, MARR"/>
    <property type="match status" value="1"/>
</dbReference>
<dbReference type="EMBL" id="CP031217">
    <property type="protein sequence ID" value="AXH11748.1"/>
    <property type="molecule type" value="Genomic_DNA"/>
</dbReference>
<dbReference type="Proteomes" id="UP000289193">
    <property type="component" value="Unassembled WGS sequence"/>
</dbReference>
<dbReference type="PRINTS" id="PR00598">
    <property type="entry name" value="HTHMARR"/>
</dbReference>
<reference evidence="5 7" key="2">
    <citation type="submission" date="2018-07" db="EMBL/GenBank/DDBJ databases">
        <title>Complete genome of the Arcobacter bivalviorum type strain LMG 26154.</title>
        <authorList>
            <person name="Miller W.G."/>
            <person name="Yee E."/>
            <person name="Bono J.L."/>
        </authorList>
    </citation>
    <scope>NUCLEOTIDE SEQUENCE [LARGE SCALE GENOMIC DNA]</scope>
    <source>
        <strain evidence="5 7">LMG 26154</strain>
    </source>
</reference>
<dbReference type="AlphaFoldDB" id="A0AAX2ABM6"/>
<organism evidence="6 8">
    <name type="scientific">Halarcobacter bivalviorum</name>
    <dbReference type="NCBI Taxonomy" id="663364"/>
    <lineage>
        <taxon>Bacteria</taxon>
        <taxon>Pseudomonadati</taxon>
        <taxon>Campylobacterota</taxon>
        <taxon>Epsilonproteobacteria</taxon>
        <taxon>Campylobacterales</taxon>
        <taxon>Arcobacteraceae</taxon>
        <taxon>Halarcobacter</taxon>
    </lineage>
</organism>
<dbReference type="InterPro" id="IPR036390">
    <property type="entry name" value="WH_DNA-bd_sf"/>
</dbReference>
<feature type="domain" description="HTH marR-type" evidence="4">
    <location>
        <begin position="17"/>
        <end position="161"/>
    </location>
</feature>
<reference evidence="6 8" key="1">
    <citation type="submission" date="2017-10" db="EMBL/GenBank/DDBJ databases">
        <title>Genomics of the genus Arcobacter.</title>
        <authorList>
            <person name="Perez-Cataluna A."/>
            <person name="Figueras M.J."/>
        </authorList>
    </citation>
    <scope>NUCLEOTIDE SEQUENCE [LARGE SCALE GENOMIC DNA]</scope>
    <source>
        <strain evidence="6 8">CECT 7835</strain>
    </source>
</reference>
<dbReference type="PROSITE" id="PS50995">
    <property type="entry name" value="HTH_MARR_2"/>
    <property type="match status" value="1"/>
</dbReference>
<evidence type="ECO:0000259" key="4">
    <source>
        <dbReference type="PROSITE" id="PS50995"/>
    </source>
</evidence>
<keyword evidence="3" id="KW-0804">Transcription</keyword>
<sequence>MKIENLEKDIQRNKDKSPETYNEISNLTVPFYMFYNKMYGGVCKLEEERFQMTHSELDILSCLKMSENDENILSPTKIQERVLFTGGAITKVLKKLEKKKYVIRVENEYDKRSKLVQLTPLGKEIHDKVMNEVLAFEAECFSALNKEEQENFKQMLLKMLKNF</sequence>
<dbReference type="KEGG" id="hbv:ABIV_0735"/>
<dbReference type="InterPro" id="IPR000835">
    <property type="entry name" value="HTH_MarR-typ"/>
</dbReference>
<gene>
    <name evidence="5" type="ORF">ABIV_0735</name>
    <name evidence="6" type="ORF">CRV05_00460</name>
</gene>
<keyword evidence="8" id="KW-1185">Reference proteome</keyword>
<dbReference type="Proteomes" id="UP000253850">
    <property type="component" value="Chromosome"/>
</dbReference>
<evidence type="ECO:0000256" key="3">
    <source>
        <dbReference type="ARBA" id="ARBA00023163"/>
    </source>
</evidence>
<dbReference type="InterPro" id="IPR036388">
    <property type="entry name" value="WH-like_DNA-bd_sf"/>
</dbReference>
<name>A0AAX2ABM6_9BACT</name>
<proteinExistence type="predicted"/>